<dbReference type="Proteomes" id="UP000242715">
    <property type="component" value="Unassembled WGS sequence"/>
</dbReference>
<name>A0A2Z6M6V1_TRISU</name>
<evidence type="ECO:0000259" key="1">
    <source>
        <dbReference type="SMART" id="SM00579"/>
    </source>
</evidence>
<accession>A0A2Z6M6V1</accession>
<evidence type="ECO:0000313" key="2">
    <source>
        <dbReference type="EMBL" id="GAU17674.1"/>
    </source>
</evidence>
<dbReference type="OrthoDB" id="1415084at2759"/>
<dbReference type="InterPro" id="IPR001810">
    <property type="entry name" value="F-box_dom"/>
</dbReference>
<evidence type="ECO:0000313" key="3">
    <source>
        <dbReference type="Proteomes" id="UP000242715"/>
    </source>
</evidence>
<dbReference type="Pfam" id="PF24758">
    <property type="entry name" value="LRR_At5g56370"/>
    <property type="match status" value="1"/>
</dbReference>
<sequence length="432" mass="49473">MTRVYNEPDRISFLPDFIIHQILSNLSIKEAGRTSVLSSNWRKKWSTQPVLVFDSQCVSSETSQHRSVIESKFVSIIDHVLLLHSGPINTFEVSDSNTVIIGVNSMAHIDRWILHLIGRSIKALVLDIRFKQRYKIPWCLFSCQSLLYLKLFSCLLKPPTTFKGFSNLKILELERVTMDQDAFERLISGSPLLEELTLIDFDGFTQINIRAPNLKLIQFIGKFEDISFNNTSQLAPEWLNLKLYSNSENNQSRLHGGSSNLLNFFDHLPNIQHLHVMSYFMKYLAAGDVPVELPTPCINITSACFGINFNDLKQISVFLCLLKSSPNLQKAVKIFVQLEEQTSLLTPASYCWEDIYSEPNTPLVVRHLRIEGISGTKSELDFIRFLLLYSPMLEKMILKPVVNVKPELMIELLRFRRASTRAEIIYHGNDSS</sequence>
<dbReference type="InterPro" id="IPR006566">
    <property type="entry name" value="FBD"/>
</dbReference>
<dbReference type="InterPro" id="IPR055411">
    <property type="entry name" value="LRR_FXL15/At3g58940/PEG3-like"/>
</dbReference>
<dbReference type="Pfam" id="PF00646">
    <property type="entry name" value="F-box"/>
    <property type="match status" value="1"/>
</dbReference>
<keyword evidence="3" id="KW-1185">Reference proteome</keyword>
<organism evidence="2 3">
    <name type="scientific">Trifolium subterraneum</name>
    <name type="common">Subterranean clover</name>
    <dbReference type="NCBI Taxonomy" id="3900"/>
    <lineage>
        <taxon>Eukaryota</taxon>
        <taxon>Viridiplantae</taxon>
        <taxon>Streptophyta</taxon>
        <taxon>Embryophyta</taxon>
        <taxon>Tracheophyta</taxon>
        <taxon>Spermatophyta</taxon>
        <taxon>Magnoliopsida</taxon>
        <taxon>eudicotyledons</taxon>
        <taxon>Gunneridae</taxon>
        <taxon>Pentapetalae</taxon>
        <taxon>rosids</taxon>
        <taxon>fabids</taxon>
        <taxon>Fabales</taxon>
        <taxon>Fabaceae</taxon>
        <taxon>Papilionoideae</taxon>
        <taxon>50 kb inversion clade</taxon>
        <taxon>NPAAA clade</taxon>
        <taxon>Hologalegina</taxon>
        <taxon>IRL clade</taxon>
        <taxon>Trifolieae</taxon>
        <taxon>Trifolium</taxon>
    </lineage>
</organism>
<gene>
    <name evidence="2" type="ORF">TSUD_07360</name>
</gene>
<dbReference type="InterPro" id="IPR036047">
    <property type="entry name" value="F-box-like_dom_sf"/>
</dbReference>
<proteinExistence type="predicted"/>
<dbReference type="SUPFAM" id="SSF81383">
    <property type="entry name" value="F-box domain"/>
    <property type="match status" value="1"/>
</dbReference>
<protein>
    <recommendedName>
        <fullName evidence="1">FBD domain-containing protein</fullName>
    </recommendedName>
</protein>
<feature type="domain" description="FBD" evidence="1">
    <location>
        <begin position="362"/>
        <end position="427"/>
    </location>
</feature>
<dbReference type="AlphaFoldDB" id="A0A2Z6M6V1"/>
<dbReference type="EMBL" id="DF973175">
    <property type="protein sequence ID" value="GAU17674.1"/>
    <property type="molecule type" value="Genomic_DNA"/>
</dbReference>
<dbReference type="SMART" id="SM00579">
    <property type="entry name" value="FBD"/>
    <property type="match status" value="1"/>
</dbReference>
<dbReference type="PANTHER" id="PTHR31639:SF93">
    <property type="entry name" value="F-BOX_FBD_LRR PROTEIN"/>
    <property type="match status" value="1"/>
</dbReference>
<dbReference type="PANTHER" id="PTHR31639">
    <property type="entry name" value="F-BOX PROTEIN-LIKE"/>
    <property type="match status" value="1"/>
</dbReference>
<dbReference type="SUPFAM" id="SSF52047">
    <property type="entry name" value="RNI-like"/>
    <property type="match status" value="1"/>
</dbReference>
<dbReference type="InterPro" id="IPR032675">
    <property type="entry name" value="LRR_dom_sf"/>
</dbReference>
<dbReference type="Gene3D" id="3.80.10.10">
    <property type="entry name" value="Ribonuclease Inhibitor"/>
    <property type="match status" value="1"/>
</dbReference>
<reference evidence="3" key="1">
    <citation type="journal article" date="2017" name="Front. Plant Sci.">
        <title>Climate Clever Clovers: New Paradigm to Reduce the Environmental Footprint of Ruminants by Breeding Low Methanogenic Forages Utilizing Haplotype Variation.</title>
        <authorList>
            <person name="Kaur P."/>
            <person name="Appels R."/>
            <person name="Bayer P.E."/>
            <person name="Keeble-Gagnere G."/>
            <person name="Wang J."/>
            <person name="Hirakawa H."/>
            <person name="Shirasawa K."/>
            <person name="Vercoe P."/>
            <person name="Stefanova K."/>
            <person name="Durmic Z."/>
            <person name="Nichols P."/>
            <person name="Revell C."/>
            <person name="Isobe S.N."/>
            <person name="Edwards D."/>
            <person name="Erskine W."/>
        </authorList>
    </citation>
    <scope>NUCLEOTIDE SEQUENCE [LARGE SCALE GENOMIC DNA]</scope>
    <source>
        <strain evidence="3">cv. Daliak</strain>
    </source>
</reference>